<gene>
    <name evidence="1" type="ORF">Fmac_027242</name>
</gene>
<dbReference type="AlphaFoldDB" id="A0ABD1LHN2"/>
<accession>A0ABD1LHN2</accession>
<dbReference type="EMBL" id="JBGMDY010000009">
    <property type="protein sequence ID" value="KAL2322863.1"/>
    <property type="molecule type" value="Genomic_DNA"/>
</dbReference>
<proteinExistence type="predicted"/>
<reference evidence="1 2" key="1">
    <citation type="submission" date="2024-08" db="EMBL/GenBank/DDBJ databases">
        <title>Insights into the chromosomal genome structure of Flemingia macrophylla.</title>
        <authorList>
            <person name="Ding Y."/>
            <person name="Zhao Y."/>
            <person name="Bi W."/>
            <person name="Wu M."/>
            <person name="Zhao G."/>
            <person name="Gong Y."/>
            <person name="Li W."/>
            <person name="Zhang P."/>
        </authorList>
    </citation>
    <scope>NUCLEOTIDE SEQUENCE [LARGE SCALE GENOMIC DNA]</scope>
    <source>
        <strain evidence="1">DYQJB</strain>
        <tissue evidence="1">Leaf</tissue>
    </source>
</reference>
<evidence type="ECO:0000313" key="1">
    <source>
        <dbReference type="EMBL" id="KAL2322863.1"/>
    </source>
</evidence>
<keyword evidence="2" id="KW-1185">Reference proteome</keyword>
<evidence type="ECO:0000313" key="2">
    <source>
        <dbReference type="Proteomes" id="UP001603857"/>
    </source>
</evidence>
<comment type="caution">
    <text evidence="1">The sequence shown here is derived from an EMBL/GenBank/DDBJ whole genome shotgun (WGS) entry which is preliminary data.</text>
</comment>
<dbReference type="Proteomes" id="UP001603857">
    <property type="component" value="Unassembled WGS sequence"/>
</dbReference>
<name>A0ABD1LHN2_9FABA</name>
<protein>
    <submittedName>
        <fullName evidence="1">Uncharacterized protein</fullName>
    </submittedName>
</protein>
<sequence>MNAAFLPIHSENQVSGWCNESTITEYARLFNHSGNKKAILGPPLEEFWKMKHQEEAAAIAKENDSAPT</sequence>
<organism evidence="1 2">
    <name type="scientific">Flemingia macrophylla</name>
    <dbReference type="NCBI Taxonomy" id="520843"/>
    <lineage>
        <taxon>Eukaryota</taxon>
        <taxon>Viridiplantae</taxon>
        <taxon>Streptophyta</taxon>
        <taxon>Embryophyta</taxon>
        <taxon>Tracheophyta</taxon>
        <taxon>Spermatophyta</taxon>
        <taxon>Magnoliopsida</taxon>
        <taxon>eudicotyledons</taxon>
        <taxon>Gunneridae</taxon>
        <taxon>Pentapetalae</taxon>
        <taxon>rosids</taxon>
        <taxon>fabids</taxon>
        <taxon>Fabales</taxon>
        <taxon>Fabaceae</taxon>
        <taxon>Papilionoideae</taxon>
        <taxon>50 kb inversion clade</taxon>
        <taxon>NPAAA clade</taxon>
        <taxon>indigoferoid/millettioid clade</taxon>
        <taxon>Phaseoleae</taxon>
        <taxon>Flemingia</taxon>
    </lineage>
</organism>